<dbReference type="AlphaFoldDB" id="A0A4C1SF67"/>
<feature type="compositionally biased region" description="Polar residues" evidence="1">
    <location>
        <begin position="75"/>
        <end position="90"/>
    </location>
</feature>
<proteinExistence type="predicted"/>
<dbReference type="OrthoDB" id="6600346at2759"/>
<evidence type="ECO:0000256" key="1">
    <source>
        <dbReference type="SAM" id="MobiDB-lite"/>
    </source>
</evidence>
<protein>
    <submittedName>
        <fullName evidence="2">Uncharacterized protein</fullName>
    </submittedName>
</protein>
<name>A0A4C1SF67_EUMVA</name>
<comment type="caution">
    <text evidence="2">The sequence shown here is derived from an EMBL/GenBank/DDBJ whole genome shotgun (WGS) entry which is preliminary data.</text>
</comment>
<keyword evidence="3" id="KW-1185">Reference proteome</keyword>
<gene>
    <name evidence="2" type="ORF">EVAR_74222_1</name>
</gene>
<feature type="compositionally biased region" description="Polar residues" evidence="1">
    <location>
        <begin position="56"/>
        <end position="65"/>
    </location>
</feature>
<feature type="region of interest" description="Disordered" evidence="1">
    <location>
        <begin position="1"/>
        <end position="25"/>
    </location>
</feature>
<accession>A0A4C1SF67</accession>
<dbReference type="EMBL" id="BGZK01000004">
    <property type="protein sequence ID" value="GBO99817.1"/>
    <property type="molecule type" value="Genomic_DNA"/>
</dbReference>
<evidence type="ECO:0000313" key="2">
    <source>
        <dbReference type="EMBL" id="GBO99817.1"/>
    </source>
</evidence>
<sequence>MFEDDEEVKIKKQSPAPPDYEFEKRSVPKKPRLWNVKTQPVKFGQHFPLAKECKQRSISNTSHQKVNTHRGEAVLTSSRDIFESPSNTQDAEIEPRTFDWKLTPDENVMRKIRERYFGRSDF</sequence>
<reference evidence="2 3" key="1">
    <citation type="journal article" date="2019" name="Commun. Biol.">
        <title>The bagworm genome reveals a unique fibroin gene that provides high tensile strength.</title>
        <authorList>
            <person name="Kono N."/>
            <person name="Nakamura H."/>
            <person name="Ohtoshi R."/>
            <person name="Tomita M."/>
            <person name="Numata K."/>
            <person name="Arakawa K."/>
        </authorList>
    </citation>
    <scope>NUCLEOTIDE SEQUENCE [LARGE SCALE GENOMIC DNA]</scope>
</reference>
<feature type="region of interest" description="Disordered" evidence="1">
    <location>
        <begin position="55"/>
        <end position="92"/>
    </location>
</feature>
<evidence type="ECO:0000313" key="3">
    <source>
        <dbReference type="Proteomes" id="UP000299102"/>
    </source>
</evidence>
<organism evidence="2 3">
    <name type="scientific">Eumeta variegata</name>
    <name type="common">Bagworm moth</name>
    <name type="synonym">Eumeta japonica</name>
    <dbReference type="NCBI Taxonomy" id="151549"/>
    <lineage>
        <taxon>Eukaryota</taxon>
        <taxon>Metazoa</taxon>
        <taxon>Ecdysozoa</taxon>
        <taxon>Arthropoda</taxon>
        <taxon>Hexapoda</taxon>
        <taxon>Insecta</taxon>
        <taxon>Pterygota</taxon>
        <taxon>Neoptera</taxon>
        <taxon>Endopterygota</taxon>
        <taxon>Lepidoptera</taxon>
        <taxon>Glossata</taxon>
        <taxon>Ditrysia</taxon>
        <taxon>Tineoidea</taxon>
        <taxon>Psychidae</taxon>
        <taxon>Oiketicinae</taxon>
        <taxon>Eumeta</taxon>
    </lineage>
</organism>
<dbReference type="Proteomes" id="UP000299102">
    <property type="component" value="Unassembled WGS sequence"/>
</dbReference>